<evidence type="ECO:0000256" key="9">
    <source>
        <dbReference type="ARBA" id="ARBA00022960"/>
    </source>
</evidence>
<keyword evidence="11 14" id="KW-0131">Cell cycle</keyword>
<dbReference type="Pfam" id="PF01225">
    <property type="entry name" value="Mur_ligase"/>
    <property type="match status" value="1"/>
</dbReference>
<evidence type="ECO:0000256" key="10">
    <source>
        <dbReference type="ARBA" id="ARBA00022984"/>
    </source>
</evidence>
<dbReference type="PANTHER" id="PTHR43445">
    <property type="entry name" value="UDP-N-ACETYLMURAMATE--L-ALANINE LIGASE-RELATED"/>
    <property type="match status" value="1"/>
</dbReference>
<dbReference type="EC" id="6.3.2.8" evidence="3 14"/>
<evidence type="ECO:0000259" key="15">
    <source>
        <dbReference type="Pfam" id="PF01225"/>
    </source>
</evidence>
<dbReference type="Proteomes" id="UP000606494">
    <property type="component" value="Unassembled WGS sequence"/>
</dbReference>
<organism evidence="18 19">
    <name type="scientific">Sphingobacterium arenae</name>
    <dbReference type="NCBI Taxonomy" id="1280598"/>
    <lineage>
        <taxon>Bacteria</taxon>
        <taxon>Pseudomonadati</taxon>
        <taxon>Bacteroidota</taxon>
        <taxon>Sphingobacteriia</taxon>
        <taxon>Sphingobacteriales</taxon>
        <taxon>Sphingobacteriaceae</taxon>
        <taxon>Sphingobacterium</taxon>
    </lineage>
</organism>
<evidence type="ECO:0000256" key="3">
    <source>
        <dbReference type="ARBA" id="ARBA00012211"/>
    </source>
</evidence>
<evidence type="ECO:0000256" key="1">
    <source>
        <dbReference type="ARBA" id="ARBA00004496"/>
    </source>
</evidence>
<comment type="caution">
    <text evidence="18">The sequence shown here is derived from an EMBL/GenBank/DDBJ whole genome shotgun (WGS) entry which is preliminary data.</text>
</comment>
<keyword evidence="4 14" id="KW-0963">Cytoplasm</keyword>
<dbReference type="SUPFAM" id="SSF51984">
    <property type="entry name" value="MurCD N-terminal domain"/>
    <property type="match status" value="1"/>
</dbReference>
<dbReference type="InterPro" id="IPR036615">
    <property type="entry name" value="Mur_ligase_C_dom_sf"/>
</dbReference>
<evidence type="ECO:0000259" key="16">
    <source>
        <dbReference type="Pfam" id="PF02875"/>
    </source>
</evidence>
<sequence>MNLDHIKRVYLLGIGGIGMSGLARYFKHLGCDVQGYDKTETELTRALVQEGIEVTYQDDIALLPDAYKQPSAQTLLIFTPAIPKDLKLKAYFLERGFVPYKRSEVLGIISASRYTIAVAGTHGKTTTSTMIAHILKDSGYDCSAFLGGISSNYNSNVLYGANNVVVVEADEYDRSFLTLHPNIAVVTSSDPDHLDIYGDAKHLIESFELFLQRVVPDGVSIVKKGLPFRGHVTYAQTDACDAYASRIHIENGVFYFDYISKQTEIRNISLGIPGFHNVENAIAAITVALRLGIAEEKIQSALTSFRGAKRRFEYIVKAPAHVYIDDYAHHPEELRAFLVSVKKLYPTKKLTVVFQPHLYSRTRDFVDGFAEVLELADELLLMDIYPARELPMEGVTSSWLLDKVGIDNKQLVSPNEVMEIVQQNSPELIVTIGAGDIDRLVKPLKEILENAEDRS</sequence>
<keyword evidence="8 14" id="KW-0067">ATP-binding</keyword>
<protein>
    <recommendedName>
        <fullName evidence="3 14">UDP-N-acetylmuramate--L-alanine ligase</fullName>
        <ecNumber evidence="3 14">6.3.2.8</ecNumber>
    </recommendedName>
    <alternativeName>
        <fullName evidence="14">UDP-N-acetylmuramoyl-L-alanine synthetase</fullName>
    </alternativeName>
</protein>
<keyword evidence="19" id="KW-1185">Reference proteome</keyword>
<dbReference type="Gene3D" id="3.90.190.20">
    <property type="entry name" value="Mur ligase, C-terminal domain"/>
    <property type="match status" value="1"/>
</dbReference>
<dbReference type="GO" id="GO:0008763">
    <property type="term" value="F:UDP-N-acetylmuramate-L-alanine ligase activity"/>
    <property type="evidence" value="ECO:0007669"/>
    <property type="project" value="UniProtKB-EC"/>
</dbReference>
<accession>A0ABR7Y184</accession>
<keyword evidence="6 14" id="KW-0132">Cell division</keyword>
<evidence type="ECO:0000256" key="7">
    <source>
        <dbReference type="ARBA" id="ARBA00022741"/>
    </source>
</evidence>
<dbReference type="InterPro" id="IPR036565">
    <property type="entry name" value="Mur-like_cat_sf"/>
</dbReference>
<dbReference type="Gene3D" id="3.40.1190.10">
    <property type="entry name" value="Mur-like, catalytic domain"/>
    <property type="match status" value="1"/>
</dbReference>
<dbReference type="Gene3D" id="3.40.50.720">
    <property type="entry name" value="NAD(P)-binding Rossmann-like Domain"/>
    <property type="match status" value="1"/>
</dbReference>
<feature type="domain" description="Mur ligase N-terminal catalytic" evidence="15">
    <location>
        <begin position="9"/>
        <end position="114"/>
    </location>
</feature>
<dbReference type="Pfam" id="PF02875">
    <property type="entry name" value="Mur_ligase_C"/>
    <property type="match status" value="1"/>
</dbReference>
<feature type="binding site" evidence="14">
    <location>
        <begin position="120"/>
        <end position="126"/>
    </location>
    <ligand>
        <name>ATP</name>
        <dbReference type="ChEBI" id="CHEBI:30616"/>
    </ligand>
</feature>
<feature type="domain" description="Mur ligase C-terminal" evidence="16">
    <location>
        <begin position="310"/>
        <end position="407"/>
    </location>
</feature>
<reference evidence="18 19" key="1">
    <citation type="submission" date="2020-08" db="EMBL/GenBank/DDBJ databases">
        <title>Sphingobacterium sp. DN00404 isolated from aquaculture water.</title>
        <authorList>
            <person name="Zhang M."/>
        </authorList>
    </citation>
    <scope>NUCLEOTIDE SEQUENCE [LARGE SCALE GENOMIC DNA]</scope>
    <source>
        <strain evidence="18 19">KCTC 32294</strain>
    </source>
</reference>
<gene>
    <name evidence="14" type="primary">murC</name>
    <name evidence="18" type="ORF">H8B17_05655</name>
</gene>
<keyword evidence="7 14" id="KW-0547">Nucleotide-binding</keyword>
<dbReference type="PANTHER" id="PTHR43445:SF3">
    <property type="entry name" value="UDP-N-ACETYLMURAMATE--L-ALANINE LIGASE"/>
    <property type="match status" value="1"/>
</dbReference>
<dbReference type="InterPro" id="IPR000713">
    <property type="entry name" value="Mur_ligase_N"/>
</dbReference>
<keyword evidence="10 14" id="KW-0573">Peptidoglycan synthesis</keyword>
<evidence type="ECO:0000256" key="14">
    <source>
        <dbReference type="HAMAP-Rule" id="MF_00046"/>
    </source>
</evidence>
<keyword evidence="9 14" id="KW-0133">Cell shape</keyword>
<evidence type="ECO:0000256" key="4">
    <source>
        <dbReference type="ARBA" id="ARBA00022490"/>
    </source>
</evidence>
<comment type="subcellular location">
    <subcellularLocation>
        <location evidence="1 14">Cytoplasm</location>
    </subcellularLocation>
</comment>
<dbReference type="InterPro" id="IPR013221">
    <property type="entry name" value="Mur_ligase_cen"/>
</dbReference>
<comment type="function">
    <text evidence="14">Cell wall formation.</text>
</comment>
<proteinExistence type="inferred from homology"/>
<evidence type="ECO:0000259" key="17">
    <source>
        <dbReference type="Pfam" id="PF08245"/>
    </source>
</evidence>
<evidence type="ECO:0000256" key="13">
    <source>
        <dbReference type="ARBA" id="ARBA00047833"/>
    </source>
</evidence>
<keyword evidence="12 14" id="KW-0961">Cell wall biogenesis/degradation</keyword>
<evidence type="ECO:0000313" key="18">
    <source>
        <dbReference type="EMBL" id="MBD1425063.1"/>
    </source>
</evidence>
<dbReference type="HAMAP" id="MF_00046">
    <property type="entry name" value="MurC"/>
    <property type="match status" value="1"/>
</dbReference>
<dbReference type="InterPro" id="IPR004101">
    <property type="entry name" value="Mur_ligase_C"/>
</dbReference>
<dbReference type="NCBIfam" id="TIGR01082">
    <property type="entry name" value="murC"/>
    <property type="match status" value="1"/>
</dbReference>
<comment type="pathway">
    <text evidence="2 14">Cell wall biogenesis; peptidoglycan biosynthesis.</text>
</comment>
<feature type="domain" description="Mur ligase central" evidence="17">
    <location>
        <begin position="118"/>
        <end position="288"/>
    </location>
</feature>
<dbReference type="SUPFAM" id="SSF53244">
    <property type="entry name" value="MurD-like peptide ligases, peptide-binding domain"/>
    <property type="match status" value="1"/>
</dbReference>
<dbReference type="InterPro" id="IPR050061">
    <property type="entry name" value="MurCDEF_pg_biosynth"/>
</dbReference>
<evidence type="ECO:0000256" key="5">
    <source>
        <dbReference type="ARBA" id="ARBA00022598"/>
    </source>
</evidence>
<dbReference type="RefSeq" id="WP_190308370.1">
    <property type="nucleotide sequence ID" value="NZ_JACNYK010000001.1"/>
</dbReference>
<dbReference type="InterPro" id="IPR005758">
    <property type="entry name" value="UDP-N-AcMur_Ala_ligase_MurC"/>
</dbReference>
<evidence type="ECO:0000256" key="6">
    <source>
        <dbReference type="ARBA" id="ARBA00022618"/>
    </source>
</evidence>
<evidence type="ECO:0000256" key="11">
    <source>
        <dbReference type="ARBA" id="ARBA00023306"/>
    </source>
</evidence>
<name>A0ABR7Y184_9SPHI</name>
<evidence type="ECO:0000256" key="12">
    <source>
        <dbReference type="ARBA" id="ARBA00023316"/>
    </source>
</evidence>
<comment type="similarity">
    <text evidence="14">Belongs to the MurCDEF family.</text>
</comment>
<keyword evidence="5 14" id="KW-0436">Ligase</keyword>
<evidence type="ECO:0000256" key="8">
    <source>
        <dbReference type="ARBA" id="ARBA00022840"/>
    </source>
</evidence>
<evidence type="ECO:0000256" key="2">
    <source>
        <dbReference type="ARBA" id="ARBA00004752"/>
    </source>
</evidence>
<comment type="catalytic activity">
    <reaction evidence="13 14">
        <text>UDP-N-acetyl-alpha-D-muramate + L-alanine + ATP = UDP-N-acetyl-alpha-D-muramoyl-L-alanine + ADP + phosphate + H(+)</text>
        <dbReference type="Rhea" id="RHEA:23372"/>
        <dbReference type="ChEBI" id="CHEBI:15378"/>
        <dbReference type="ChEBI" id="CHEBI:30616"/>
        <dbReference type="ChEBI" id="CHEBI:43474"/>
        <dbReference type="ChEBI" id="CHEBI:57972"/>
        <dbReference type="ChEBI" id="CHEBI:70757"/>
        <dbReference type="ChEBI" id="CHEBI:83898"/>
        <dbReference type="ChEBI" id="CHEBI:456216"/>
        <dbReference type="EC" id="6.3.2.8"/>
    </reaction>
</comment>
<dbReference type="Pfam" id="PF08245">
    <property type="entry name" value="Mur_ligase_M"/>
    <property type="match status" value="1"/>
</dbReference>
<dbReference type="SUPFAM" id="SSF53623">
    <property type="entry name" value="MurD-like peptide ligases, catalytic domain"/>
    <property type="match status" value="1"/>
</dbReference>
<evidence type="ECO:0000313" key="19">
    <source>
        <dbReference type="Proteomes" id="UP000606494"/>
    </source>
</evidence>
<dbReference type="EMBL" id="JACNYK010000001">
    <property type="protein sequence ID" value="MBD1425063.1"/>
    <property type="molecule type" value="Genomic_DNA"/>
</dbReference>